<evidence type="ECO:0000256" key="3">
    <source>
        <dbReference type="ARBA" id="ARBA00038502"/>
    </source>
</evidence>
<comment type="similarity">
    <text evidence="3">Belongs to the acetyltransferase family. RimJ subfamily.</text>
</comment>
<protein>
    <submittedName>
        <fullName evidence="5">GNAT family N-acetyltransferase</fullName>
    </submittedName>
</protein>
<dbReference type="PROSITE" id="PS51186">
    <property type="entry name" value="GNAT"/>
    <property type="match status" value="1"/>
</dbReference>
<dbReference type="InterPro" id="IPR016181">
    <property type="entry name" value="Acyl_CoA_acyltransferase"/>
</dbReference>
<dbReference type="PANTHER" id="PTHR43792">
    <property type="entry name" value="GNAT FAMILY, PUTATIVE (AFU_ORTHOLOGUE AFUA_3G00765)-RELATED-RELATED"/>
    <property type="match status" value="1"/>
</dbReference>
<feature type="domain" description="N-acetyltransferase" evidence="4">
    <location>
        <begin position="10"/>
        <end position="176"/>
    </location>
</feature>
<dbReference type="Pfam" id="PF13302">
    <property type="entry name" value="Acetyltransf_3"/>
    <property type="match status" value="1"/>
</dbReference>
<dbReference type="Proteomes" id="UP000324269">
    <property type="component" value="Unassembled WGS sequence"/>
</dbReference>
<dbReference type="InterPro" id="IPR051531">
    <property type="entry name" value="N-acetyltransferase"/>
</dbReference>
<evidence type="ECO:0000259" key="4">
    <source>
        <dbReference type="PROSITE" id="PS51186"/>
    </source>
</evidence>
<organism evidence="5 6">
    <name type="scientific">Rossellomorea aquimaris</name>
    <dbReference type="NCBI Taxonomy" id="189382"/>
    <lineage>
        <taxon>Bacteria</taxon>
        <taxon>Bacillati</taxon>
        <taxon>Bacillota</taxon>
        <taxon>Bacilli</taxon>
        <taxon>Bacillales</taxon>
        <taxon>Bacillaceae</taxon>
        <taxon>Rossellomorea</taxon>
    </lineage>
</organism>
<evidence type="ECO:0000256" key="2">
    <source>
        <dbReference type="ARBA" id="ARBA00023315"/>
    </source>
</evidence>
<name>A0A5D4TZ74_9BACI</name>
<dbReference type="EMBL" id="VTEZ01000003">
    <property type="protein sequence ID" value="TYS85657.1"/>
    <property type="molecule type" value="Genomic_DNA"/>
</dbReference>
<dbReference type="RefSeq" id="WP_148968510.1">
    <property type="nucleotide sequence ID" value="NZ_JBNIKW010000004.1"/>
</dbReference>
<comment type="caution">
    <text evidence="5">The sequence shown here is derived from an EMBL/GenBank/DDBJ whole genome shotgun (WGS) entry which is preliminary data.</text>
</comment>
<dbReference type="PANTHER" id="PTHR43792:SF8">
    <property type="entry name" value="[RIBOSOMAL PROTEIN US5]-ALANINE N-ACETYLTRANSFERASE"/>
    <property type="match status" value="1"/>
</dbReference>
<dbReference type="AlphaFoldDB" id="A0A5D4TZ74"/>
<dbReference type="CDD" id="cd04301">
    <property type="entry name" value="NAT_SF"/>
    <property type="match status" value="1"/>
</dbReference>
<dbReference type="GO" id="GO:0016747">
    <property type="term" value="F:acyltransferase activity, transferring groups other than amino-acyl groups"/>
    <property type="evidence" value="ECO:0007669"/>
    <property type="project" value="InterPro"/>
</dbReference>
<dbReference type="SUPFAM" id="SSF55729">
    <property type="entry name" value="Acyl-CoA N-acyltransferases (Nat)"/>
    <property type="match status" value="1"/>
</dbReference>
<evidence type="ECO:0000313" key="5">
    <source>
        <dbReference type="EMBL" id="TYS85657.1"/>
    </source>
</evidence>
<gene>
    <name evidence="5" type="ORF">FZC85_11820</name>
</gene>
<sequence>MEKINLSTHLYLRRLKKEDWKDVHTYASQETVSQYQAWGPNSEVETLAYVEDVLKSEKVIPQTRYIQALVDEETGRVIGAGEIIIKSFVQQSGEIGYVLHPDYWGKGIGTLLGNALVERGFSELNLHKISATCDPQNISSQKVLRKIGMTLEGRIRHALKMKNGWRDSLLFGLLKDEWRKRSVE</sequence>
<evidence type="ECO:0000256" key="1">
    <source>
        <dbReference type="ARBA" id="ARBA00022679"/>
    </source>
</evidence>
<proteinExistence type="inferred from homology"/>
<accession>A0A5D4TZ74</accession>
<dbReference type="InterPro" id="IPR000182">
    <property type="entry name" value="GNAT_dom"/>
</dbReference>
<dbReference type="OrthoDB" id="9785602at2"/>
<keyword evidence="1 5" id="KW-0808">Transferase</keyword>
<keyword evidence="2" id="KW-0012">Acyltransferase</keyword>
<evidence type="ECO:0000313" key="6">
    <source>
        <dbReference type="Proteomes" id="UP000324269"/>
    </source>
</evidence>
<dbReference type="Gene3D" id="3.40.630.30">
    <property type="match status" value="1"/>
</dbReference>
<reference evidence="5 6" key="1">
    <citation type="submission" date="2019-08" db="EMBL/GenBank/DDBJ databases">
        <title>Bacillus genomes from the desert of Cuatro Cienegas, Coahuila.</title>
        <authorList>
            <person name="Olmedo-Alvarez G."/>
        </authorList>
    </citation>
    <scope>NUCLEOTIDE SEQUENCE [LARGE SCALE GENOMIC DNA]</scope>
    <source>
        <strain evidence="5 6">CH87b_3T</strain>
    </source>
</reference>